<gene>
    <name evidence="2" type="ORF">SAMN04488055_1534</name>
</gene>
<dbReference type="RefSeq" id="WP_074238672.1">
    <property type="nucleotide sequence ID" value="NZ_FSRA01000001.1"/>
</dbReference>
<dbReference type="OrthoDB" id="965650at2"/>
<dbReference type="Proteomes" id="UP000185003">
    <property type="component" value="Unassembled WGS sequence"/>
</dbReference>
<proteinExistence type="predicted"/>
<dbReference type="EMBL" id="FSRA01000001">
    <property type="protein sequence ID" value="SIN81394.1"/>
    <property type="molecule type" value="Genomic_DNA"/>
</dbReference>
<dbReference type="AlphaFoldDB" id="A0A1N6EEF1"/>
<dbReference type="STRING" id="536979.SAMN04488055_1534"/>
<keyword evidence="3" id="KW-1185">Reference proteome</keyword>
<organism evidence="2 3">
    <name type="scientific">Chitinophaga niabensis</name>
    <dbReference type="NCBI Taxonomy" id="536979"/>
    <lineage>
        <taxon>Bacteria</taxon>
        <taxon>Pseudomonadati</taxon>
        <taxon>Bacteroidota</taxon>
        <taxon>Chitinophagia</taxon>
        <taxon>Chitinophagales</taxon>
        <taxon>Chitinophagaceae</taxon>
        <taxon>Chitinophaga</taxon>
    </lineage>
</organism>
<evidence type="ECO:0000256" key="1">
    <source>
        <dbReference type="SAM" id="Phobius"/>
    </source>
</evidence>
<reference evidence="3" key="1">
    <citation type="submission" date="2016-11" db="EMBL/GenBank/DDBJ databases">
        <authorList>
            <person name="Varghese N."/>
            <person name="Submissions S."/>
        </authorList>
    </citation>
    <scope>NUCLEOTIDE SEQUENCE [LARGE SCALE GENOMIC DNA]</scope>
    <source>
        <strain evidence="3">DSM 24787</strain>
    </source>
</reference>
<keyword evidence="1" id="KW-0472">Membrane</keyword>
<sequence>MRFLLCLFLTALLAYVLGIFLDWWCIAIAAFVVALAFPQTPAKAFGSGFLGVFLLWGIMALIIDYRNDHILAGRMGDLILKQPGSPVIMIIITALLGGIVGAVSALSGSMFRPVRKAKS</sequence>
<protein>
    <submittedName>
        <fullName evidence="2">Uncharacterized protein</fullName>
    </submittedName>
</protein>
<keyword evidence="1" id="KW-0812">Transmembrane</keyword>
<name>A0A1N6EEF1_9BACT</name>
<accession>A0A1N6EEF1</accession>
<evidence type="ECO:0000313" key="3">
    <source>
        <dbReference type="Proteomes" id="UP000185003"/>
    </source>
</evidence>
<evidence type="ECO:0000313" key="2">
    <source>
        <dbReference type="EMBL" id="SIN81394.1"/>
    </source>
</evidence>
<keyword evidence="1" id="KW-1133">Transmembrane helix</keyword>
<feature type="transmembrane region" description="Helical" evidence="1">
    <location>
        <begin position="45"/>
        <end position="65"/>
    </location>
</feature>
<feature type="transmembrane region" description="Helical" evidence="1">
    <location>
        <begin position="86"/>
        <end position="106"/>
    </location>
</feature>